<evidence type="ECO:0000313" key="3">
    <source>
        <dbReference type="EMBL" id="MFD2904462.1"/>
    </source>
</evidence>
<accession>A0ABW5YVM3</accession>
<proteinExistence type="predicted"/>
<feature type="coiled-coil region" evidence="1">
    <location>
        <begin position="210"/>
        <end position="237"/>
    </location>
</feature>
<keyword evidence="2" id="KW-1133">Transmembrane helix</keyword>
<protein>
    <submittedName>
        <fullName evidence="3">Uncharacterized protein</fullName>
    </submittedName>
</protein>
<dbReference type="Proteomes" id="UP001597509">
    <property type="component" value="Unassembled WGS sequence"/>
</dbReference>
<keyword evidence="2" id="KW-0812">Transmembrane</keyword>
<dbReference type="EMBL" id="JBHUPE010000004">
    <property type="protein sequence ID" value="MFD2904462.1"/>
    <property type="molecule type" value="Genomic_DNA"/>
</dbReference>
<organism evidence="3 4">
    <name type="scientific">Sphingobacterium anhuiense</name>
    <dbReference type="NCBI Taxonomy" id="493780"/>
    <lineage>
        <taxon>Bacteria</taxon>
        <taxon>Pseudomonadati</taxon>
        <taxon>Bacteroidota</taxon>
        <taxon>Sphingobacteriia</taxon>
        <taxon>Sphingobacteriales</taxon>
        <taxon>Sphingobacteriaceae</taxon>
        <taxon>Sphingobacterium</taxon>
    </lineage>
</organism>
<dbReference type="RefSeq" id="WP_380920463.1">
    <property type="nucleotide sequence ID" value="NZ_JBHUPE010000004.1"/>
</dbReference>
<sequence>MNSFIKKTITNGVLKYYGTAIIFCFPFLASSQTNNLFMVDSRDVATAPADYRQAFKGSFKLGPSLGINNGDYYYSVLGLRGWVDDSGGSAHELAFSNGSVLYRTGFESSGWSSWRKVLIEDKNGFVGIGTTTPLAKLSVNGNILANEIKIKTNIEVPDYVFDPNYQLPKLSTIEEYVKTHRHLPEIPSANEIQKDGVDLTQMNLTLLKKVEELTLHAIDNEKKRKELEDKVLQLEKIVLNKK</sequence>
<keyword evidence="2" id="KW-0472">Membrane</keyword>
<keyword evidence="1" id="KW-0175">Coiled coil</keyword>
<comment type="caution">
    <text evidence="3">The sequence shown here is derived from an EMBL/GenBank/DDBJ whole genome shotgun (WGS) entry which is preliminary data.</text>
</comment>
<reference evidence="4" key="1">
    <citation type="journal article" date="2019" name="Int. J. Syst. Evol. Microbiol.">
        <title>The Global Catalogue of Microorganisms (GCM) 10K type strain sequencing project: providing services to taxonomists for standard genome sequencing and annotation.</title>
        <authorList>
            <consortium name="The Broad Institute Genomics Platform"/>
            <consortium name="The Broad Institute Genome Sequencing Center for Infectious Disease"/>
            <person name="Wu L."/>
            <person name="Ma J."/>
        </authorList>
    </citation>
    <scope>NUCLEOTIDE SEQUENCE [LARGE SCALE GENOMIC DNA]</scope>
    <source>
        <strain evidence="4">KCTC 22209</strain>
    </source>
</reference>
<feature type="transmembrane region" description="Helical" evidence="2">
    <location>
        <begin position="12"/>
        <end position="29"/>
    </location>
</feature>
<keyword evidence="4" id="KW-1185">Reference proteome</keyword>
<evidence type="ECO:0000313" key="4">
    <source>
        <dbReference type="Proteomes" id="UP001597509"/>
    </source>
</evidence>
<name>A0ABW5YVM3_9SPHI</name>
<evidence type="ECO:0000256" key="1">
    <source>
        <dbReference type="SAM" id="Coils"/>
    </source>
</evidence>
<evidence type="ECO:0000256" key="2">
    <source>
        <dbReference type="SAM" id="Phobius"/>
    </source>
</evidence>
<gene>
    <name evidence="3" type="ORF">ACFS6I_11035</name>
</gene>